<feature type="transmembrane region" description="Helical" evidence="11">
    <location>
        <begin position="7"/>
        <end position="27"/>
    </location>
</feature>
<protein>
    <recommendedName>
        <fullName evidence="11">Endoplasmic reticulum transmembrane protein</fullName>
    </recommendedName>
</protein>
<sequence length="207" mass="23856">MTLYYSLVFAILMLEMSIFLLLVFPLPFTWRKKTFEFISHNPVIAKLQYGMKITFIFILILFVDSVNRVYRVKRELAEAATSGPYAQPVMGGDRTEIQARKFYSERNLYLCGFTLFLSLILNRTHSFILDILRLEQTVKELRASASNNTKKGIAAEVIAKKDADNEAILSQAKGLQTEYDRLSEEYKTLQEKYMVLSGENLTPKKDL</sequence>
<evidence type="ECO:0000256" key="10">
    <source>
        <dbReference type="ARBA" id="ARBA00023136"/>
    </source>
</evidence>
<keyword evidence="7 11" id="KW-0653">Protein transport</keyword>
<feature type="transmembrane region" description="Helical" evidence="11">
    <location>
        <begin position="47"/>
        <end position="66"/>
    </location>
</feature>
<dbReference type="Proteomes" id="UP000018144">
    <property type="component" value="Unassembled WGS sequence"/>
</dbReference>
<dbReference type="Pfam" id="PF05529">
    <property type="entry name" value="Bap31"/>
    <property type="match status" value="1"/>
</dbReference>
<evidence type="ECO:0000259" key="13">
    <source>
        <dbReference type="Pfam" id="PF05529"/>
    </source>
</evidence>
<dbReference type="InterPro" id="IPR041672">
    <property type="entry name" value="Bap31/Bap29_C"/>
</dbReference>
<dbReference type="InterPro" id="IPR040463">
    <property type="entry name" value="BAP29/BAP31_N"/>
</dbReference>
<keyword evidence="5 11" id="KW-0256">Endoplasmic reticulum</keyword>
<evidence type="ECO:0000256" key="12">
    <source>
        <dbReference type="SAM" id="Coils"/>
    </source>
</evidence>
<evidence type="ECO:0000256" key="4">
    <source>
        <dbReference type="ARBA" id="ARBA00022692"/>
    </source>
</evidence>
<dbReference type="PANTHER" id="PTHR12701:SF20">
    <property type="entry name" value="ENDOPLASMIC RETICULUM TRANSMEMBRANE PROTEIN"/>
    <property type="match status" value="1"/>
</dbReference>
<keyword evidence="4 11" id="KW-0812">Transmembrane</keyword>
<evidence type="ECO:0000256" key="8">
    <source>
        <dbReference type="ARBA" id="ARBA00022989"/>
    </source>
</evidence>
<comment type="function">
    <text evidence="11">May play a role in anterograde transport of membrane proteins from the endoplasmic reticulum to the Golgi.</text>
</comment>
<reference evidence="15 16" key="1">
    <citation type="journal article" date="2013" name="PLoS Genet.">
        <title>The genome and development-dependent transcriptomes of Pyronema confluens: a window into fungal evolution.</title>
        <authorList>
            <person name="Traeger S."/>
            <person name="Altegoer F."/>
            <person name="Freitag M."/>
            <person name="Gabaldon T."/>
            <person name="Kempken F."/>
            <person name="Kumar A."/>
            <person name="Marcet-Houben M."/>
            <person name="Poggeler S."/>
            <person name="Stajich J.E."/>
            <person name="Nowrousian M."/>
        </authorList>
    </citation>
    <scope>NUCLEOTIDE SEQUENCE [LARGE SCALE GENOMIC DNA]</scope>
    <source>
        <strain evidence="16">CBS 100304</strain>
        <tissue evidence="15">Vegetative mycelium</tissue>
    </source>
</reference>
<keyword evidence="9 12" id="KW-0175">Coiled coil</keyword>
<dbReference type="GO" id="GO:0070973">
    <property type="term" value="P:protein localization to endoplasmic reticulum exit site"/>
    <property type="evidence" value="ECO:0007669"/>
    <property type="project" value="UniProtKB-UniRule"/>
</dbReference>
<dbReference type="GO" id="GO:0006888">
    <property type="term" value="P:endoplasmic reticulum to Golgi vesicle-mediated transport"/>
    <property type="evidence" value="ECO:0007669"/>
    <property type="project" value="UniProtKB-UniRule"/>
</dbReference>
<dbReference type="EMBL" id="HF935902">
    <property type="protein sequence ID" value="CCX13888.1"/>
    <property type="molecule type" value="Genomic_DNA"/>
</dbReference>
<evidence type="ECO:0000256" key="5">
    <source>
        <dbReference type="ARBA" id="ARBA00022824"/>
    </source>
</evidence>
<evidence type="ECO:0000256" key="7">
    <source>
        <dbReference type="ARBA" id="ARBA00022927"/>
    </source>
</evidence>
<dbReference type="OrthoDB" id="435607at2759"/>
<organism evidence="15 16">
    <name type="scientific">Pyronema omphalodes (strain CBS 100304)</name>
    <name type="common">Pyronema confluens</name>
    <dbReference type="NCBI Taxonomy" id="1076935"/>
    <lineage>
        <taxon>Eukaryota</taxon>
        <taxon>Fungi</taxon>
        <taxon>Dikarya</taxon>
        <taxon>Ascomycota</taxon>
        <taxon>Pezizomycotina</taxon>
        <taxon>Pezizomycetes</taxon>
        <taxon>Pezizales</taxon>
        <taxon>Pyronemataceae</taxon>
        <taxon>Pyronema</taxon>
    </lineage>
</organism>
<dbReference type="Pfam" id="PF18035">
    <property type="entry name" value="Bap31_Bap29_C"/>
    <property type="match status" value="1"/>
</dbReference>
<accession>U4LFH5</accession>
<feature type="coiled-coil region" evidence="12">
    <location>
        <begin position="165"/>
        <end position="199"/>
    </location>
</feature>
<feature type="domain" description="Bap31/Bap29 cytoplasmic coiled-coil" evidence="14">
    <location>
        <begin position="158"/>
        <end position="206"/>
    </location>
</feature>
<evidence type="ECO:0000313" key="15">
    <source>
        <dbReference type="EMBL" id="CCX13888.1"/>
    </source>
</evidence>
<dbReference type="InterPro" id="IPR008417">
    <property type="entry name" value="BAP29/BAP31"/>
</dbReference>
<evidence type="ECO:0000256" key="9">
    <source>
        <dbReference type="ARBA" id="ARBA00023054"/>
    </source>
</evidence>
<keyword evidence="10 11" id="KW-0472">Membrane</keyword>
<name>U4LFH5_PYROM</name>
<keyword evidence="3 11" id="KW-0813">Transport</keyword>
<keyword evidence="16" id="KW-1185">Reference proteome</keyword>
<feature type="domain" description="BAP29/BAP31 transmembrane" evidence="13">
    <location>
        <begin position="1"/>
        <end position="140"/>
    </location>
</feature>
<evidence type="ECO:0000259" key="14">
    <source>
        <dbReference type="Pfam" id="PF18035"/>
    </source>
</evidence>
<keyword evidence="6 11" id="KW-0931">ER-Golgi transport</keyword>
<dbReference type="Gene3D" id="1.20.5.110">
    <property type="match status" value="1"/>
</dbReference>
<feature type="transmembrane region" description="Helical" evidence="11">
    <location>
        <begin position="108"/>
        <end position="129"/>
    </location>
</feature>
<gene>
    <name evidence="15" type="ORF">PCON_13481</name>
</gene>
<evidence type="ECO:0000256" key="6">
    <source>
        <dbReference type="ARBA" id="ARBA00022892"/>
    </source>
</evidence>
<evidence type="ECO:0000256" key="3">
    <source>
        <dbReference type="ARBA" id="ARBA00022448"/>
    </source>
</evidence>
<evidence type="ECO:0000256" key="11">
    <source>
        <dbReference type="RuleBase" id="RU367026"/>
    </source>
</evidence>
<dbReference type="STRING" id="1076935.U4LFH5"/>
<keyword evidence="8 11" id="KW-1133">Transmembrane helix</keyword>
<comment type="subcellular location">
    <subcellularLocation>
        <location evidence="1 11">Endoplasmic reticulum membrane</location>
        <topology evidence="1 11">Multi-pass membrane protein</topology>
    </subcellularLocation>
</comment>
<evidence type="ECO:0000313" key="16">
    <source>
        <dbReference type="Proteomes" id="UP000018144"/>
    </source>
</evidence>
<dbReference type="OMA" id="FIDCINR"/>
<evidence type="ECO:0000256" key="2">
    <source>
        <dbReference type="ARBA" id="ARBA00007956"/>
    </source>
</evidence>
<dbReference type="GO" id="GO:0005789">
    <property type="term" value="C:endoplasmic reticulum membrane"/>
    <property type="evidence" value="ECO:0007669"/>
    <property type="project" value="UniProtKB-SubCell"/>
</dbReference>
<proteinExistence type="inferred from homology"/>
<comment type="similarity">
    <text evidence="2 11">Belongs to the BCAP29/BCAP31 family.</text>
</comment>
<dbReference type="GO" id="GO:0006886">
    <property type="term" value="P:intracellular protein transport"/>
    <property type="evidence" value="ECO:0007669"/>
    <property type="project" value="UniProtKB-UniRule"/>
</dbReference>
<dbReference type="eggNOG" id="KOG1962">
    <property type="taxonomic scope" value="Eukaryota"/>
</dbReference>
<dbReference type="AlphaFoldDB" id="U4LFH5"/>
<evidence type="ECO:0000256" key="1">
    <source>
        <dbReference type="ARBA" id="ARBA00004477"/>
    </source>
</evidence>
<dbReference type="PANTHER" id="PTHR12701">
    <property type="entry name" value="BCR-ASSOCIATED PROTEIN, BAP"/>
    <property type="match status" value="1"/>
</dbReference>